<reference evidence="3" key="1">
    <citation type="journal article" date="2019" name="Int. J. Syst. Evol. Microbiol.">
        <title>The Global Catalogue of Microorganisms (GCM) 10K type strain sequencing project: providing services to taxonomists for standard genome sequencing and annotation.</title>
        <authorList>
            <consortium name="The Broad Institute Genomics Platform"/>
            <consortium name="The Broad Institute Genome Sequencing Center for Infectious Disease"/>
            <person name="Wu L."/>
            <person name="Ma J."/>
        </authorList>
    </citation>
    <scope>NUCLEOTIDE SEQUENCE [LARGE SCALE GENOMIC DNA]</scope>
    <source>
        <strain evidence="3">JCM 17924</strain>
    </source>
</reference>
<keyword evidence="3" id="KW-1185">Reference proteome</keyword>
<gene>
    <name evidence="2" type="ORF">GCM10023186_13440</name>
</gene>
<organism evidence="2 3">
    <name type="scientific">Hymenobacter koreensis</name>
    <dbReference type="NCBI Taxonomy" id="1084523"/>
    <lineage>
        <taxon>Bacteria</taxon>
        <taxon>Pseudomonadati</taxon>
        <taxon>Bacteroidota</taxon>
        <taxon>Cytophagia</taxon>
        <taxon>Cytophagales</taxon>
        <taxon>Hymenobacteraceae</taxon>
        <taxon>Hymenobacter</taxon>
    </lineage>
</organism>
<evidence type="ECO:0000313" key="3">
    <source>
        <dbReference type="Proteomes" id="UP001500454"/>
    </source>
</evidence>
<accession>A0ABP8IX04</accession>
<dbReference type="EMBL" id="BAABHA010000002">
    <property type="protein sequence ID" value="GAA4377845.1"/>
    <property type="molecule type" value="Genomic_DNA"/>
</dbReference>
<evidence type="ECO:0000256" key="1">
    <source>
        <dbReference type="SAM" id="MobiDB-lite"/>
    </source>
</evidence>
<protein>
    <submittedName>
        <fullName evidence="2">Uncharacterized protein</fullName>
    </submittedName>
</protein>
<feature type="region of interest" description="Disordered" evidence="1">
    <location>
        <begin position="43"/>
        <end position="68"/>
    </location>
</feature>
<name>A0ABP8IX04_9BACT</name>
<dbReference type="Proteomes" id="UP001500454">
    <property type="component" value="Unassembled WGS sequence"/>
</dbReference>
<sequence length="68" mass="7833">MRRNQVLHAGRVRNDEAALGIGPEYERARLRFRGLGVGRWAAPKQAAEAKHKKKKAGHHWRQRAEPQK</sequence>
<evidence type="ECO:0000313" key="2">
    <source>
        <dbReference type="EMBL" id="GAA4377845.1"/>
    </source>
</evidence>
<proteinExistence type="predicted"/>
<comment type="caution">
    <text evidence="2">The sequence shown here is derived from an EMBL/GenBank/DDBJ whole genome shotgun (WGS) entry which is preliminary data.</text>
</comment>
<feature type="compositionally biased region" description="Basic residues" evidence="1">
    <location>
        <begin position="50"/>
        <end position="61"/>
    </location>
</feature>